<accession>A0A978U910</accession>
<dbReference type="AlphaFoldDB" id="A0A978U910"/>
<evidence type="ECO:0000313" key="1">
    <source>
        <dbReference type="EMBL" id="KAH7511006.1"/>
    </source>
</evidence>
<protein>
    <submittedName>
        <fullName evidence="1">Uncharacterized protein</fullName>
    </submittedName>
</protein>
<dbReference type="EMBL" id="JAEACU010000236">
    <property type="protein sequence ID" value="KAH7511006.1"/>
    <property type="molecule type" value="Genomic_DNA"/>
</dbReference>
<evidence type="ECO:0000313" key="2">
    <source>
        <dbReference type="Proteomes" id="UP000813462"/>
    </source>
</evidence>
<name>A0A978U910_ZIZJJ</name>
<proteinExistence type="predicted"/>
<reference evidence="1" key="1">
    <citation type="journal article" date="2021" name="Front. Plant Sci.">
        <title>Chromosome-Scale Genome Assembly for Chinese Sour Jujube and Insights Into Its Genome Evolution and Domestication Signature.</title>
        <authorList>
            <person name="Shen L.-Y."/>
            <person name="Luo H."/>
            <person name="Wang X.-L."/>
            <person name="Wang X.-M."/>
            <person name="Qiu X.-J."/>
            <person name="Liu H."/>
            <person name="Zhou S.-S."/>
            <person name="Jia K.-H."/>
            <person name="Nie S."/>
            <person name="Bao Y.-T."/>
            <person name="Zhang R.-G."/>
            <person name="Yun Q.-Z."/>
            <person name="Chai Y.-H."/>
            <person name="Lu J.-Y."/>
            <person name="Li Y."/>
            <person name="Zhao S.-W."/>
            <person name="Mao J.-F."/>
            <person name="Jia S.-G."/>
            <person name="Mao Y.-M."/>
        </authorList>
    </citation>
    <scope>NUCLEOTIDE SEQUENCE</scope>
    <source>
        <strain evidence="1">AT0</strain>
        <tissue evidence="1">Leaf</tissue>
    </source>
</reference>
<sequence>MTWTGAHADGQCFRGGTDIRTAGLPRYDFKLISTVLQVRPEQYTLDEIQRHLLSFEAQLEEEIIALNYEVSHKAAHIACDSSLVSTNCVVTPYGANRGSDNDFRSYGGFPNNGGLHNQFQAFQSPNQYHAFGFQGRHNTISPVVTLSEKFVGACQVATPMTLADSSSVS</sequence>
<gene>
    <name evidence="1" type="ORF">FEM48_ZijujUnG0057900</name>
</gene>
<organism evidence="1 2">
    <name type="scientific">Ziziphus jujuba var. spinosa</name>
    <dbReference type="NCBI Taxonomy" id="714518"/>
    <lineage>
        <taxon>Eukaryota</taxon>
        <taxon>Viridiplantae</taxon>
        <taxon>Streptophyta</taxon>
        <taxon>Embryophyta</taxon>
        <taxon>Tracheophyta</taxon>
        <taxon>Spermatophyta</taxon>
        <taxon>Magnoliopsida</taxon>
        <taxon>eudicotyledons</taxon>
        <taxon>Gunneridae</taxon>
        <taxon>Pentapetalae</taxon>
        <taxon>rosids</taxon>
        <taxon>fabids</taxon>
        <taxon>Rosales</taxon>
        <taxon>Rhamnaceae</taxon>
        <taxon>Paliureae</taxon>
        <taxon>Ziziphus</taxon>
    </lineage>
</organism>
<dbReference type="Proteomes" id="UP000813462">
    <property type="component" value="Unassembled WGS sequence"/>
</dbReference>
<comment type="caution">
    <text evidence="1">The sequence shown here is derived from an EMBL/GenBank/DDBJ whole genome shotgun (WGS) entry which is preliminary data.</text>
</comment>